<sequence length="452" mass="49496">MRSTITALAAAALLLALPLAAPAAPASLSVERLRGLAVTALSENRLDEAEALSRRLLQYAPDEPTGLMISAEAALRRGDLDAAQGFAARAHPRLEGPARFRAARIVALAHARSGAYTRSQFWLRRALPDAPSPNARAELRRDYQAVRARNPLSMQFTFGVAPSSNVNGGSDTETLRLPGLPYDFTLSGDARALSGATVSAGVALRYRLRADRSSMTSADLHLSGRTHFLSDAARRQAPEARGSDYAQASASVGLRHAWRQEGWSGPAELSLQLARDAYDDAPLSNRLRLALRRSFAIDGDTDLSLSAETTRVERLDLDDGWWKPGLGVGVTRALGRDRASLSLDWREARTDRPDLGYEGLTLAADYDFGRRFGPADLGVGLTAEWRDYQSSRYVLEEREDRRLTAEARIGMPRAERWGFHPEIRLEAGRNWSNADLYDEEVLSLDLGVVSSF</sequence>
<feature type="signal peptide" evidence="1">
    <location>
        <begin position="1"/>
        <end position="23"/>
    </location>
</feature>
<evidence type="ECO:0000256" key="1">
    <source>
        <dbReference type="SAM" id="SignalP"/>
    </source>
</evidence>
<dbReference type="EMBL" id="FNAT01000002">
    <property type="protein sequence ID" value="SDE45420.1"/>
    <property type="molecule type" value="Genomic_DNA"/>
</dbReference>
<dbReference type="Gene3D" id="1.25.40.10">
    <property type="entry name" value="Tetratricopeptide repeat domain"/>
    <property type="match status" value="1"/>
</dbReference>
<keyword evidence="3" id="KW-1185">Reference proteome</keyword>
<organism evidence="2 3">
    <name type="scientific">Limimaricola pyoseonensis</name>
    <dbReference type="NCBI Taxonomy" id="521013"/>
    <lineage>
        <taxon>Bacteria</taxon>
        <taxon>Pseudomonadati</taxon>
        <taxon>Pseudomonadota</taxon>
        <taxon>Alphaproteobacteria</taxon>
        <taxon>Rhodobacterales</taxon>
        <taxon>Paracoccaceae</taxon>
        <taxon>Limimaricola</taxon>
    </lineage>
</organism>
<evidence type="ECO:0000313" key="3">
    <source>
        <dbReference type="Proteomes" id="UP000198922"/>
    </source>
</evidence>
<name>A0A1G7D310_9RHOB</name>
<dbReference type="Proteomes" id="UP000198922">
    <property type="component" value="Unassembled WGS sequence"/>
</dbReference>
<proteinExistence type="predicted"/>
<dbReference type="OrthoDB" id="7684399at2"/>
<evidence type="ECO:0008006" key="4">
    <source>
        <dbReference type="Google" id="ProtNLM"/>
    </source>
</evidence>
<reference evidence="3" key="1">
    <citation type="submission" date="2016-10" db="EMBL/GenBank/DDBJ databases">
        <authorList>
            <person name="Varghese N."/>
            <person name="Submissions S."/>
        </authorList>
    </citation>
    <scope>NUCLEOTIDE SEQUENCE [LARGE SCALE GENOMIC DNA]</scope>
    <source>
        <strain evidence="3">DSM 21424</strain>
    </source>
</reference>
<feature type="chain" id="PRO_5011775362" description="Tetratricopeptide repeat-containing protein" evidence="1">
    <location>
        <begin position="24"/>
        <end position="452"/>
    </location>
</feature>
<evidence type="ECO:0000313" key="2">
    <source>
        <dbReference type="EMBL" id="SDE45420.1"/>
    </source>
</evidence>
<dbReference type="STRING" id="521013.SAMN04488567_1745"/>
<dbReference type="SUPFAM" id="SSF48452">
    <property type="entry name" value="TPR-like"/>
    <property type="match status" value="1"/>
</dbReference>
<keyword evidence="1" id="KW-0732">Signal</keyword>
<dbReference type="RefSeq" id="WP_090111081.1">
    <property type="nucleotide sequence ID" value="NZ_FNAT01000002.1"/>
</dbReference>
<gene>
    <name evidence="2" type="ORF">SAMN04488567_1745</name>
</gene>
<dbReference type="InterPro" id="IPR011990">
    <property type="entry name" value="TPR-like_helical_dom_sf"/>
</dbReference>
<dbReference type="AlphaFoldDB" id="A0A1G7D310"/>
<protein>
    <recommendedName>
        <fullName evidence="4">Tetratricopeptide repeat-containing protein</fullName>
    </recommendedName>
</protein>
<accession>A0A1G7D310</accession>